<evidence type="ECO:0000256" key="7">
    <source>
        <dbReference type="SAM" id="Phobius"/>
    </source>
</evidence>
<name>C5MCT6_CANTT</name>
<evidence type="ECO:0000259" key="8">
    <source>
        <dbReference type="Pfam" id="PF00955"/>
    </source>
</evidence>
<dbReference type="EMBL" id="GG692399">
    <property type="protein sequence ID" value="EER32366.1"/>
    <property type="molecule type" value="Genomic_DNA"/>
</dbReference>
<protein>
    <recommendedName>
        <fullName evidence="8">Bicarbonate transporter-like transmembrane domain-containing protein</fullName>
    </recommendedName>
</protein>
<evidence type="ECO:0000256" key="2">
    <source>
        <dbReference type="ARBA" id="ARBA00010993"/>
    </source>
</evidence>
<dbReference type="PANTHER" id="PTHR11453">
    <property type="entry name" value="ANION EXCHANGE PROTEIN"/>
    <property type="match status" value="1"/>
</dbReference>
<organism evidence="9 10">
    <name type="scientific">Candida tropicalis (strain ATCC MYA-3404 / T1)</name>
    <name type="common">Yeast</name>
    <dbReference type="NCBI Taxonomy" id="294747"/>
    <lineage>
        <taxon>Eukaryota</taxon>
        <taxon>Fungi</taxon>
        <taxon>Dikarya</taxon>
        <taxon>Ascomycota</taxon>
        <taxon>Saccharomycotina</taxon>
        <taxon>Pichiomycetes</taxon>
        <taxon>Debaryomycetaceae</taxon>
        <taxon>Candida/Lodderomyces clade</taxon>
        <taxon>Candida</taxon>
    </lineage>
</organism>
<dbReference type="OrthoDB" id="1735926at2759"/>
<feature type="transmembrane region" description="Helical" evidence="7">
    <location>
        <begin position="78"/>
        <end position="99"/>
    </location>
</feature>
<feature type="transmembrane region" description="Helical" evidence="7">
    <location>
        <begin position="321"/>
        <end position="341"/>
    </location>
</feature>
<reference evidence="9 10" key="1">
    <citation type="journal article" date="2009" name="Nature">
        <title>Evolution of pathogenicity and sexual reproduction in eight Candida genomes.</title>
        <authorList>
            <person name="Butler G."/>
            <person name="Rasmussen M.D."/>
            <person name="Lin M.F."/>
            <person name="Santos M.A."/>
            <person name="Sakthikumar S."/>
            <person name="Munro C.A."/>
            <person name="Rheinbay E."/>
            <person name="Grabherr M."/>
            <person name="Forche A."/>
            <person name="Reedy J.L."/>
            <person name="Agrafioti I."/>
            <person name="Arnaud M.B."/>
            <person name="Bates S."/>
            <person name="Brown A.J."/>
            <person name="Brunke S."/>
            <person name="Costanzo M.C."/>
            <person name="Fitzpatrick D.A."/>
            <person name="de Groot P.W."/>
            <person name="Harris D."/>
            <person name="Hoyer L.L."/>
            <person name="Hube B."/>
            <person name="Klis F.M."/>
            <person name="Kodira C."/>
            <person name="Lennard N."/>
            <person name="Logue M.E."/>
            <person name="Martin R."/>
            <person name="Neiman A.M."/>
            <person name="Nikolaou E."/>
            <person name="Quail M.A."/>
            <person name="Quinn J."/>
            <person name="Santos M.C."/>
            <person name="Schmitzberger F.F."/>
            <person name="Sherlock G."/>
            <person name="Shah P."/>
            <person name="Silverstein K.A."/>
            <person name="Skrzypek M.S."/>
            <person name="Soll D."/>
            <person name="Staggs R."/>
            <person name="Stansfield I."/>
            <person name="Stumpf M.P."/>
            <person name="Sudbery P.E."/>
            <person name="Srikantha T."/>
            <person name="Zeng Q."/>
            <person name="Berman J."/>
            <person name="Berriman M."/>
            <person name="Heitman J."/>
            <person name="Gow N.A."/>
            <person name="Lorenz M.C."/>
            <person name="Birren B.W."/>
            <person name="Kellis M."/>
            <person name="Cuomo C.A."/>
        </authorList>
    </citation>
    <scope>NUCLEOTIDE SEQUENCE [LARGE SCALE GENOMIC DNA]</scope>
    <source>
        <strain evidence="10">ATCC MYA-3404 / T1</strain>
    </source>
</reference>
<dbReference type="Pfam" id="PF00955">
    <property type="entry name" value="HCO3_cotransp"/>
    <property type="match status" value="2"/>
</dbReference>
<feature type="transmembrane region" description="Helical" evidence="7">
    <location>
        <begin position="119"/>
        <end position="142"/>
    </location>
</feature>
<keyword evidence="10" id="KW-1185">Reference proteome</keyword>
<keyword evidence="4 7" id="KW-0812">Transmembrane</keyword>
<dbReference type="HOGENOM" id="CLU_002289_7_2_1"/>
<keyword evidence="5 7" id="KW-1133">Transmembrane helix</keyword>
<evidence type="ECO:0000256" key="1">
    <source>
        <dbReference type="ARBA" id="ARBA00004128"/>
    </source>
</evidence>
<evidence type="ECO:0000313" key="9">
    <source>
        <dbReference type="EMBL" id="EER32366.1"/>
    </source>
</evidence>
<evidence type="ECO:0000256" key="4">
    <source>
        <dbReference type="ARBA" id="ARBA00022692"/>
    </source>
</evidence>
<dbReference type="PANTHER" id="PTHR11453:SF82">
    <property type="entry name" value="BORON TRANSPORTER 1"/>
    <property type="match status" value="1"/>
</dbReference>
<dbReference type="GO" id="GO:0080139">
    <property type="term" value="F:borate efflux transmembrane transporter activity"/>
    <property type="evidence" value="ECO:0007669"/>
    <property type="project" value="TreeGrafter"/>
</dbReference>
<dbReference type="GO" id="GO:0005452">
    <property type="term" value="F:solute:inorganic anion antiporter activity"/>
    <property type="evidence" value="ECO:0007669"/>
    <property type="project" value="InterPro"/>
</dbReference>
<feature type="transmembrane region" description="Helical" evidence="7">
    <location>
        <begin position="149"/>
        <end position="166"/>
    </location>
</feature>
<dbReference type="InterPro" id="IPR003020">
    <property type="entry name" value="HCO3_transpt_euk"/>
</dbReference>
<dbReference type="FunFam" id="1.10.287.570:FF:000003">
    <property type="entry name" value="Anion exchange family protein"/>
    <property type="match status" value="1"/>
</dbReference>
<accession>C5MCT6</accession>
<dbReference type="Proteomes" id="UP000002037">
    <property type="component" value="Unassembled WGS sequence"/>
</dbReference>
<dbReference type="GO" id="GO:0005774">
    <property type="term" value="C:vacuolar membrane"/>
    <property type="evidence" value="ECO:0007669"/>
    <property type="project" value="UniProtKB-SubCell"/>
</dbReference>
<dbReference type="GO" id="GO:0000324">
    <property type="term" value="C:fungal-type vacuole"/>
    <property type="evidence" value="ECO:0007669"/>
    <property type="project" value="TreeGrafter"/>
</dbReference>
<dbReference type="GO" id="GO:0006820">
    <property type="term" value="P:monoatomic anion transport"/>
    <property type="evidence" value="ECO:0007669"/>
    <property type="project" value="InterPro"/>
</dbReference>
<comment type="subcellular location">
    <subcellularLocation>
        <location evidence="1">Vacuole membrane</location>
        <topology evidence="1">Multi-pass membrane protein</topology>
    </subcellularLocation>
</comment>
<dbReference type="STRING" id="294747.C5MCT6"/>
<sequence length="568" mass="63871">MGLAFRHVNYLGYGIYNDIKSRLPHYASDFKDAYNYRVIPSTTFIFFTNLLPAIAFAQDMFDKTDHAYGVNEVLMSSAMAGVVFGLLSGQPLCIVGVTGPISIFSYTVYELMQPRGTPYFPFMCWIYLWSMVFHIIIAVGNYISFMRIISLYSCDIFGFFINMVYIQKGIQIISNQFDEVDLASGYCSVMIALLMVICGVGSSIFGNNLHYFKPWVRKVFTDYGVVASVIFFTGFIHFGGKLDDTTLAKLPITQAFQPTKSGDTRPHGWFIHFWPGENISVGDVFLAIPFAILLTFLFYFDHNVSSLMCQSKEYPLTKPAAFHWDFLLLGITTGVAGIMGIPPPNGLIPQAPLHTDSLVVYDSSGKKLSVVEQRVTNTLQGAMTFVMMSRPFLVLLGLVPQAVLSGLFFIMAIGGLHGNIVTNRIRYCLLDKDYIENDPSCPDVWKDIHKLPTKKWFYIYTVLEVLGGVAEFIITLTKGAVGFPGVLLFLAFCAKWIWPLFIPKEELARLDGEVADEFIIRNFTVASDEKERRKKTKNEDVEKDIASDFQETSNTLNHRNNSIYSSSS</sequence>
<dbReference type="GO" id="GO:0050801">
    <property type="term" value="P:monoatomic ion homeostasis"/>
    <property type="evidence" value="ECO:0007669"/>
    <property type="project" value="TreeGrafter"/>
</dbReference>
<feature type="transmembrane region" description="Helical" evidence="7">
    <location>
        <begin position="392"/>
        <end position="416"/>
    </location>
</feature>
<dbReference type="Gene3D" id="1.10.287.570">
    <property type="entry name" value="Helical hairpin bin"/>
    <property type="match status" value="1"/>
</dbReference>
<comment type="similarity">
    <text evidence="2">Belongs to the anion exchanger (TC 2.A.31) family.</text>
</comment>
<proteinExistence type="inferred from homology"/>
<feature type="transmembrane region" description="Helical" evidence="7">
    <location>
        <begin position="279"/>
        <end position="300"/>
    </location>
</feature>
<evidence type="ECO:0000313" key="10">
    <source>
        <dbReference type="Proteomes" id="UP000002037"/>
    </source>
</evidence>
<dbReference type="VEuPathDB" id="FungiDB:CTRG_04037"/>
<keyword evidence="3" id="KW-0926">Vacuole</keyword>
<evidence type="ECO:0000256" key="3">
    <source>
        <dbReference type="ARBA" id="ARBA00022554"/>
    </source>
</evidence>
<feature type="transmembrane region" description="Helical" evidence="7">
    <location>
        <begin position="186"/>
        <end position="207"/>
    </location>
</feature>
<feature type="transmembrane region" description="Helical" evidence="7">
    <location>
        <begin position="38"/>
        <end position="57"/>
    </location>
</feature>
<dbReference type="KEGG" id="ctp:CTRG_04037"/>
<feature type="domain" description="Bicarbonate transporter-like transmembrane" evidence="8">
    <location>
        <begin position="14"/>
        <end position="182"/>
    </location>
</feature>
<dbReference type="AlphaFoldDB" id="C5MCT6"/>
<evidence type="ECO:0000256" key="6">
    <source>
        <dbReference type="ARBA" id="ARBA00023136"/>
    </source>
</evidence>
<dbReference type="GO" id="GO:0005886">
    <property type="term" value="C:plasma membrane"/>
    <property type="evidence" value="ECO:0007669"/>
    <property type="project" value="TreeGrafter"/>
</dbReference>
<feature type="domain" description="Bicarbonate transporter-like transmembrane" evidence="8">
    <location>
        <begin position="207"/>
        <end position="513"/>
    </location>
</feature>
<evidence type="ECO:0000256" key="5">
    <source>
        <dbReference type="ARBA" id="ARBA00022989"/>
    </source>
</evidence>
<dbReference type="eggNOG" id="KOG1172">
    <property type="taxonomic scope" value="Eukaryota"/>
</dbReference>
<feature type="transmembrane region" description="Helical" evidence="7">
    <location>
        <begin position="219"/>
        <end position="240"/>
    </location>
</feature>
<keyword evidence="6 7" id="KW-0472">Membrane</keyword>
<dbReference type="InterPro" id="IPR011531">
    <property type="entry name" value="HCO3_transpt-like_TM_dom"/>
</dbReference>
<gene>
    <name evidence="9" type="ORF">CTRG_04037</name>
</gene>
<feature type="transmembrane region" description="Helical" evidence="7">
    <location>
        <begin position="480"/>
        <end position="501"/>
    </location>
</feature>
<dbReference type="RefSeq" id="XP_002549740.1">
    <property type="nucleotide sequence ID" value="XM_002549694.1"/>
</dbReference>
<dbReference type="GeneID" id="8297015"/>
<feature type="transmembrane region" description="Helical" evidence="7">
    <location>
        <begin position="456"/>
        <end position="474"/>
    </location>
</feature>